<reference evidence="1 2" key="1">
    <citation type="journal article" date="2020" name="Microorganisms">
        <title>Reliable Identification of Environmental Pseudomonas Isolates Using the rpoD Gene.</title>
        <authorList>
            <consortium name="The Broad Institute Genome Sequencing Platform"/>
            <person name="Girard L."/>
            <person name="Lood C."/>
            <person name="Rokni-Zadeh H."/>
            <person name="van Noort V."/>
            <person name="Lavigne R."/>
            <person name="De Mot R."/>
        </authorList>
    </citation>
    <scope>NUCLEOTIDE SEQUENCE [LARGE SCALE GENOMIC DNA]</scope>
    <source>
        <strain evidence="1 2">RW8P3</strain>
    </source>
</reference>
<reference evidence="1 2" key="2">
    <citation type="journal article" date="2021" name="Microorganisms">
        <title>The Ever-Expanding Pseudomonas Genus: Description of 43 New Species and Partition of the Pseudomonas putida Group.</title>
        <authorList>
            <person name="Girard L."/>
            <person name="Lood C."/>
            <person name="Hofte M."/>
            <person name="Vandamme P."/>
            <person name="Rokni-Zadeh H."/>
            <person name="van Noort V."/>
            <person name="Lavigne R."/>
            <person name="De Mot R."/>
        </authorList>
    </citation>
    <scope>NUCLEOTIDE SEQUENCE [LARGE SCALE GENOMIC DNA]</scope>
    <source>
        <strain evidence="1 2">RW8P3</strain>
    </source>
</reference>
<evidence type="ECO:0000313" key="1">
    <source>
        <dbReference type="EMBL" id="QXI31057.1"/>
    </source>
</evidence>
<dbReference type="NCBIfam" id="NF008498">
    <property type="entry name" value="PRK11408.1-5"/>
    <property type="match status" value="1"/>
</dbReference>
<dbReference type="Pfam" id="PF10946">
    <property type="entry name" value="DUF2625"/>
    <property type="match status" value="1"/>
</dbReference>
<sequence length="213" mass="23661">MKHLDELIERDDPAMPIIREMLAGATRPYRLLPASSENARVLSHLQVTTRSTLGAMAYETGGLLIDHGWLRILGSGAAELSRNLVDWNDQRAEGHLLVADDAAGGFFSINGGALGDDRGAMYYWAPDTLAWEPLEIGYTDFLGWALSDQLTAFYESLRWDGWVEDTQALGADRCFNFFPFLWSREGSVQGSQRKAVDIAEQFSVNTELSRTLG</sequence>
<protein>
    <submittedName>
        <fullName evidence="1">DUF2625 domain-containing protein</fullName>
    </submittedName>
</protein>
<organism evidence="1 2">
    <name type="scientific">Pseudomonas vanderleydeniana</name>
    <dbReference type="NCBI Taxonomy" id="2745495"/>
    <lineage>
        <taxon>Bacteria</taxon>
        <taxon>Pseudomonadati</taxon>
        <taxon>Pseudomonadota</taxon>
        <taxon>Gammaproteobacteria</taxon>
        <taxon>Pseudomonadales</taxon>
        <taxon>Pseudomonadaceae</taxon>
        <taxon>Pseudomonas</taxon>
    </lineage>
</organism>
<evidence type="ECO:0000313" key="2">
    <source>
        <dbReference type="Proteomes" id="UP000634530"/>
    </source>
</evidence>
<proteinExistence type="predicted"/>
<dbReference type="Proteomes" id="UP000634530">
    <property type="component" value="Chromosome"/>
</dbReference>
<dbReference type="AlphaFoldDB" id="A0A9E6PQ65"/>
<gene>
    <name evidence="1" type="ORF">HU752_014420</name>
</gene>
<dbReference type="InterPro" id="IPR021239">
    <property type="entry name" value="DUF2625"/>
</dbReference>
<name>A0A9E6PQ65_9PSED</name>
<dbReference type="KEGG" id="pvw:HU752_014420"/>
<dbReference type="RefSeq" id="WP_186688529.1">
    <property type="nucleotide sequence ID" value="NZ_CP077093.1"/>
</dbReference>
<accession>A0A9E6PQ65</accession>
<keyword evidence="2" id="KW-1185">Reference proteome</keyword>
<dbReference type="EMBL" id="CP077093">
    <property type="protein sequence ID" value="QXI31057.1"/>
    <property type="molecule type" value="Genomic_DNA"/>
</dbReference>